<dbReference type="Pfam" id="PF16258">
    <property type="entry name" value="DUF4912"/>
    <property type="match status" value="1"/>
</dbReference>
<dbReference type="EMBL" id="JBHLUX010000094">
    <property type="protein sequence ID" value="MFC0473520.1"/>
    <property type="molecule type" value="Genomic_DNA"/>
</dbReference>
<gene>
    <name evidence="1" type="ORF">ACFFHM_24190</name>
</gene>
<accession>A0ABV6KJM4</accession>
<protein>
    <submittedName>
        <fullName evidence="1">DUF4912 domain-containing protein</fullName>
    </submittedName>
</protein>
<name>A0ABV6KJM4_9BACI</name>
<keyword evidence="2" id="KW-1185">Reference proteome</keyword>
<dbReference type="RefSeq" id="WP_335963735.1">
    <property type="nucleotide sequence ID" value="NZ_JAXBLX010000061.1"/>
</dbReference>
<dbReference type="Gene3D" id="1.10.10.60">
    <property type="entry name" value="Homeodomain-like"/>
    <property type="match status" value="1"/>
</dbReference>
<evidence type="ECO:0000313" key="2">
    <source>
        <dbReference type="Proteomes" id="UP001589838"/>
    </source>
</evidence>
<proteinExistence type="predicted"/>
<reference evidence="1 2" key="1">
    <citation type="submission" date="2024-09" db="EMBL/GenBank/DDBJ databases">
        <authorList>
            <person name="Sun Q."/>
            <person name="Mori K."/>
        </authorList>
    </citation>
    <scope>NUCLEOTIDE SEQUENCE [LARGE SCALE GENOMIC DNA]</scope>
    <source>
        <strain evidence="1 2">NCAIM B.02610</strain>
    </source>
</reference>
<organism evidence="1 2">
    <name type="scientific">Halalkalibacter kiskunsagensis</name>
    <dbReference type="NCBI Taxonomy" id="1548599"/>
    <lineage>
        <taxon>Bacteria</taxon>
        <taxon>Bacillati</taxon>
        <taxon>Bacillota</taxon>
        <taxon>Bacilli</taxon>
        <taxon>Bacillales</taxon>
        <taxon>Bacillaceae</taxon>
        <taxon>Halalkalibacter</taxon>
    </lineage>
</organism>
<evidence type="ECO:0000313" key="1">
    <source>
        <dbReference type="EMBL" id="MFC0473520.1"/>
    </source>
</evidence>
<comment type="caution">
    <text evidence="1">The sequence shown here is derived from an EMBL/GenBank/DDBJ whole genome shotgun (WGS) entry which is preliminary data.</text>
</comment>
<sequence>MKKLIEEILNLREQGYSFRKIAKELNTTVGKVQYRYQKHKQQLEENKENDYHFELIVPDSYERDEITLLSQSPKVVYVFWEISSSLRQIIEHQCRLPWHELNKQLRIYDCTMLDFNGHNAHRYFDISLPEMTNNWMIQNLEPNRTYIVDLGIWTRQGSFLSLIRSNAIDTPRSDEASKGLHVDAVNQWKEGNSSEPQWLEHFSTYSYYEKVK</sequence>
<dbReference type="Proteomes" id="UP001589838">
    <property type="component" value="Unassembled WGS sequence"/>
</dbReference>
<dbReference type="InterPro" id="IPR032585">
    <property type="entry name" value="DUF4912"/>
</dbReference>